<dbReference type="Proteomes" id="UP000427281">
    <property type="component" value="Chromosome"/>
</dbReference>
<reference evidence="1 2" key="1">
    <citation type="submission" date="2019-09" db="EMBL/GenBank/DDBJ databases">
        <title>Gimesia benthica sp. nov., a novel bacterium isolated from deep-sea water of the Northwest Indian Ocean.</title>
        <authorList>
            <person name="Dai X."/>
        </authorList>
    </citation>
    <scope>NUCLEOTIDE SEQUENCE [LARGE SCALE GENOMIC DNA]</scope>
    <source>
        <strain evidence="1 2">E7</strain>
    </source>
</reference>
<name>A0A6I6A7V7_9PLAN</name>
<gene>
    <name evidence="1" type="ORF">F1728_04465</name>
</gene>
<dbReference type="AlphaFoldDB" id="A0A6I6A7V7"/>
<evidence type="ECO:0000313" key="2">
    <source>
        <dbReference type="Proteomes" id="UP000427281"/>
    </source>
</evidence>
<protein>
    <submittedName>
        <fullName evidence="1">Uncharacterized protein</fullName>
    </submittedName>
</protein>
<organism evidence="1 2">
    <name type="scientific">Gimesia benthica</name>
    <dbReference type="NCBI Taxonomy" id="2608982"/>
    <lineage>
        <taxon>Bacteria</taxon>
        <taxon>Pseudomonadati</taxon>
        <taxon>Planctomycetota</taxon>
        <taxon>Planctomycetia</taxon>
        <taxon>Planctomycetales</taxon>
        <taxon>Planctomycetaceae</taxon>
        <taxon>Gimesia</taxon>
    </lineage>
</organism>
<dbReference type="RefSeq" id="WP_155363081.1">
    <property type="nucleotide sequence ID" value="NZ_CP043930.1"/>
</dbReference>
<evidence type="ECO:0000313" key="1">
    <source>
        <dbReference type="EMBL" id="QGQ21990.1"/>
    </source>
</evidence>
<proteinExistence type="predicted"/>
<dbReference type="EMBL" id="CP043930">
    <property type="protein sequence ID" value="QGQ21990.1"/>
    <property type="molecule type" value="Genomic_DNA"/>
</dbReference>
<accession>A0A6I6A7V7</accession>
<dbReference type="KEGG" id="gim:F1728_04465"/>
<sequence length="509" mass="58576">MMKSIEEEILEVFVTSARQTEHKARNAKVALAYYGFSNDILPTLEFISEKYSIGTRERVRQILEEFFTTNSRIKQIDGIQGAAKLVSSKPVSFWSEIKSALCKFGFIPQYYLAAHLHVLLKDLGMCEEFELYTPTGEKVARSNAAKFEQFLFVHKDVKKNVMRDIITLRNFPSRHGMITLDALELTHFNDQEIKRLINGIPESWQCLHENQTWFLFEDRDNRLINLMEKAYCTGSSCEIERLAETLENGLRSRSSKLPFPPVAVIQQFLRSSKLTRVQNEFVTFHGEKGTLSDIENECIHFFDSIDREPVDSPKLKRHLKSLEYGDSLINKTVHNSPLIHIDKTGGRKTYQFSLVCNKDDDSTGNQKDDRYQEFVNRLKDIAELGTDAEHEANRRREQDLLREWIFGDKLCESCAICGKEFESAALRTAHKKKRSECSEAERIDPYVVMPICLFGCDYLYENKFVTIREGKVATGPEEPLSSASKEAISQIVGREVEGRWIAGKSDYFH</sequence>
<keyword evidence="2" id="KW-1185">Reference proteome</keyword>